<gene>
    <name evidence="2" type="primary">Hypp5685</name>
    <name evidence="2" type="ORF">BLAG_LOCUS3396</name>
</gene>
<dbReference type="GO" id="GO:0006338">
    <property type="term" value="P:chromatin remodeling"/>
    <property type="evidence" value="ECO:0007669"/>
    <property type="project" value="InterPro"/>
</dbReference>
<feature type="region of interest" description="Disordered" evidence="1">
    <location>
        <begin position="22"/>
        <end position="42"/>
    </location>
</feature>
<name>A0A8J9VJM2_BRALA</name>
<dbReference type="PANTHER" id="PTHR47092">
    <property type="entry name" value="CAT EYE SYNDROME CRITICAL REGION PROTEIN 2"/>
    <property type="match status" value="1"/>
</dbReference>
<reference evidence="2" key="1">
    <citation type="submission" date="2022-01" db="EMBL/GenBank/DDBJ databases">
        <authorList>
            <person name="Braso-Vives M."/>
        </authorList>
    </citation>
    <scope>NUCLEOTIDE SEQUENCE</scope>
</reference>
<dbReference type="InterPro" id="IPR029614">
    <property type="entry name" value="CECR2"/>
</dbReference>
<evidence type="ECO:0000313" key="3">
    <source>
        <dbReference type="Proteomes" id="UP000838412"/>
    </source>
</evidence>
<dbReference type="Proteomes" id="UP000838412">
    <property type="component" value="Chromosome 10"/>
</dbReference>
<sequence length="98" mass="11565">MKGLDNFELWLVDIMKHRCEMEEGRPNRRSRTRSSRTCPSAKRLESSTHYNCDYRLEAEDAQGLLKRQLQDIRDTVYFRTSARIRSQSTSSARIQMPP</sequence>
<dbReference type="PANTHER" id="PTHR47092:SF1">
    <property type="entry name" value="CHROMATIN REMODELING REGULATOR CECR2"/>
    <property type="match status" value="1"/>
</dbReference>
<protein>
    <submittedName>
        <fullName evidence="2">Hypp5685 protein</fullName>
    </submittedName>
</protein>
<evidence type="ECO:0000313" key="2">
    <source>
        <dbReference type="EMBL" id="CAH1239003.1"/>
    </source>
</evidence>
<dbReference type="AlphaFoldDB" id="A0A8J9VJM2"/>
<dbReference type="EMBL" id="OV696695">
    <property type="protein sequence ID" value="CAH1239003.1"/>
    <property type="molecule type" value="Genomic_DNA"/>
</dbReference>
<proteinExistence type="predicted"/>
<dbReference type="GO" id="GO:0090537">
    <property type="term" value="C:CERF complex"/>
    <property type="evidence" value="ECO:0007669"/>
    <property type="project" value="InterPro"/>
</dbReference>
<accession>A0A8J9VJM2</accession>
<keyword evidence="3" id="KW-1185">Reference proteome</keyword>
<evidence type="ECO:0000256" key="1">
    <source>
        <dbReference type="SAM" id="MobiDB-lite"/>
    </source>
</evidence>
<organism evidence="2 3">
    <name type="scientific">Branchiostoma lanceolatum</name>
    <name type="common">Common lancelet</name>
    <name type="synonym">Amphioxus lanceolatum</name>
    <dbReference type="NCBI Taxonomy" id="7740"/>
    <lineage>
        <taxon>Eukaryota</taxon>
        <taxon>Metazoa</taxon>
        <taxon>Chordata</taxon>
        <taxon>Cephalochordata</taxon>
        <taxon>Leptocardii</taxon>
        <taxon>Amphioxiformes</taxon>
        <taxon>Branchiostomatidae</taxon>
        <taxon>Branchiostoma</taxon>
    </lineage>
</organism>